<sequence length="177" mass="20213">MGHRIAARYRNSNARFSNQVQYSVDDIKAALSGHTLWGALLDDLAAGLESLRERSENYAEAIRLRYFERINPGPDADRKRLSRALEALTEEVNRQVRAKFARLDASPGRTLGDGPGTRSRAFPVDVKPPVRTVFDDEFRGEEMELYRGWVLPESYPEVKPAMIHQWDEYAQEDFGGR</sequence>
<dbReference type="KEGG" id="nfr:ERS450000_03490"/>
<proteinExistence type="predicted"/>
<reference evidence="3" key="1">
    <citation type="submission" date="2015-03" db="EMBL/GenBank/DDBJ databases">
        <authorList>
            <consortium name="Pathogen Informatics"/>
        </authorList>
    </citation>
    <scope>NUCLEOTIDE SEQUENCE [LARGE SCALE GENOMIC DNA]</scope>
    <source>
        <strain evidence="3">NCTC11134</strain>
        <plasmid evidence="3">2</plasmid>
    </source>
</reference>
<dbReference type="InterPro" id="IPR057899">
    <property type="entry name" value="Gp53"/>
</dbReference>
<feature type="coiled-coil region" evidence="1">
    <location>
        <begin position="41"/>
        <end position="98"/>
    </location>
</feature>
<dbReference type="AlphaFoldDB" id="A0A0H5NWI1"/>
<evidence type="ECO:0000256" key="1">
    <source>
        <dbReference type="SAM" id="Coils"/>
    </source>
</evidence>
<name>A0A0H5NWI1_NOCFR</name>
<dbReference type="Pfam" id="PF25684">
    <property type="entry name" value="Mycobacteriophage_Gp53"/>
    <property type="match status" value="1"/>
</dbReference>
<keyword evidence="1" id="KW-0175">Coiled coil</keyword>
<gene>
    <name evidence="2" type="ORF">ERS450000_03490</name>
</gene>
<organism evidence="2 3">
    <name type="scientific">Nocardia farcinica</name>
    <dbReference type="NCBI Taxonomy" id="37329"/>
    <lineage>
        <taxon>Bacteria</taxon>
        <taxon>Bacillati</taxon>
        <taxon>Actinomycetota</taxon>
        <taxon>Actinomycetes</taxon>
        <taxon>Mycobacteriales</taxon>
        <taxon>Nocardiaceae</taxon>
        <taxon>Nocardia</taxon>
    </lineage>
</organism>
<keyword evidence="2" id="KW-0614">Plasmid</keyword>
<accession>A0A0H5NWI1</accession>
<dbReference type="EMBL" id="LN868939">
    <property type="protein sequence ID" value="CRY79837.1"/>
    <property type="molecule type" value="Genomic_DNA"/>
</dbReference>
<dbReference type="Proteomes" id="UP000057820">
    <property type="component" value="Plasmid 2"/>
</dbReference>
<protein>
    <submittedName>
        <fullName evidence="2">Uncharacterized protein</fullName>
    </submittedName>
</protein>
<evidence type="ECO:0000313" key="3">
    <source>
        <dbReference type="Proteomes" id="UP000057820"/>
    </source>
</evidence>
<geneLocation type="plasmid" evidence="2">
    <name>2</name>
</geneLocation>
<evidence type="ECO:0000313" key="2">
    <source>
        <dbReference type="EMBL" id="CRY79837.1"/>
    </source>
</evidence>